<dbReference type="Gene3D" id="3.30.1330.230">
    <property type="match status" value="1"/>
</dbReference>
<evidence type="ECO:0000259" key="2">
    <source>
        <dbReference type="PROSITE" id="PS51664"/>
    </source>
</evidence>
<feature type="region of interest" description="Disordered" evidence="1">
    <location>
        <begin position="189"/>
        <end position="212"/>
    </location>
</feature>
<name>A0A221P7P5_9ACTN</name>
<dbReference type="STRING" id="1355015.LK06_031785"/>
<dbReference type="Gene3D" id="3.30.40.250">
    <property type="match status" value="1"/>
</dbReference>
<dbReference type="RefSeq" id="WP_039649869.1">
    <property type="nucleotide sequence ID" value="NZ_CP021080.1"/>
</dbReference>
<dbReference type="InterPro" id="IPR003776">
    <property type="entry name" value="YcaO-like_dom"/>
</dbReference>
<dbReference type="OrthoDB" id="2379922at2"/>
<dbReference type="NCBIfam" id="TIGR03882">
    <property type="entry name" value="cyclo_dehyd_2"/>
    <property type="match status" value="1"/>
</dbReference>
<dbReference type="EMBL" id="CP022433">
    <property type="protein sequence ID" value="ASN28028.1"/>
    <property type="molecule type" value="Genomic_DNA"/>
</dbReference>
<feature type="domain" description="YcaO" evidence="2">
    <location>
        <begin position="258"/>
        <end position="652"/>
    </location>
</feature>
<organism evidence="3 4">
    <name type="scientific">Streptomyces pluripotens</name>
    <dbReference type="NCBI Taxonomy" id="1355015"/>
    <lineage>
        <taxon>Bacteria</taxon>
        <taxon>Bacillati</taxon>
        <taxon>Actinomycetota</taxon>
        <taxon>Actinomycetes</taxon>
        <taxon>Kitasatosporales</taxon>
        <taxon>Streptomycetaceae</taxon>
        <taxon>Streptomyces</taxon>
    </lineage>
</organism>
<evidence type="ECO:0000313" key="3">
    <source>
        <dbReference type="EMBL" id="ASN28028.1"/>
    </source>
</evidence>
<keyword evidence="4" id="KW-1185">Reference proteome</keyword>
<dbReference type="Gene3D" id="3.40.50.720">
    <property type="entry name" value="NAD(P)-binding Rossmann-like Domain"/>
    <property type="match status" value="1"/>
</dbReference>
<dbReference type="PANTHER" id="PTHR37809">
    <property type="entry name" value="RIBOSOMAL PROTEIN S12 METHYLTHIOTRANSFERASE ACCESSORY FACTOR YCAO"/>
    <property type="match status" value="1"/>
</dbReference>
<dbReference type="KEGG" id="splu:LK06_031785"/>
<sequence>MPGEIMTAPAPPPPVPGPDAAVLTGPDLARPAAGEWAEALRPLAAALPGTLSLNRGWNADWEQARVDAASAAGRAHLSVRLFGGEVLIGPYWVPGAEGGCAGCAELRSRVVAGHPLAADPLRPVSRPAMRRPFLLEMLAPALRNLDERPLETGELYALGGPSSRRHLVRRSARCRVCAADPDGLVLAPPAPLAPRRIPAGPDGPTRGADGARLLTPGRLRAQTVDPRFGPVDRVVREALPPYAMSLASLPDSLAMGFARAGTFADAEPVAILEAYERLGGFPHEAAVVGPVSYREVADRAVDPGTLGQYTEEQLAHPASRVTPYTPDTPMDWVWARDLHGGPSLLVPAEIGFYQYDHRFRRAYDTVRRSDSRERTFHFHDSSSGCALGSTPEEAVLHSLFELAERDAFLNAWHRAAPLPTIALSSVADPASRRLLDLIGAHGFDVHLLVATDDIDLPVIWSLAVNRERPFPACFSAAGSGSDPVVVARTALWELTQLVTDPVTWTREDIEPMFADPWLVDQLHDHLKLYSLPEALSRVTSVLGGPAVALRDAFPAWPHRLRDAAGDDVRRALDFTVGLFADAGLERILTVDQSTVEHRDLGLAVAKAVVPGITPMCFGQPQQRLAGLPRLAAALAGTPAEHRTAPYDPHPFP</sequence>
<dbReference type="Proteomes" id="UP000031501">
    <property type="component" value="Chromosome"/>
</dbReference>
<feature type="compositionally biased region" description="Low complexity" evidence="1">
    <location>
        <begin position="189"/>
        <end position="200"/>
    </location>
</feature>
<dbReference type="AlphaFoldDB" id="A0A221P7P5"/>
<dbReference type="PROSITE" id="PS51664">
    <property type="entry name" value="YCAO"/>
    <property type="match status" value="1"/>
</dbReference>
<evidence type="ECO:0000313" key="4">
    <source>
        <dbReference type="Proteomes" id="UP000031501"/>
    </source>
</evidence>
<protein>
    <recommendedName>
        <fullName evidence="2">YcaO domain-containing protein</fullName>
    </recommendedName>
</protein>
<dbReference type="PANTHER" id="PTHR37809:SF1">
    <property type="entry name" value="RIBOSOMAL PROTEIN S12 METHYLTHIOTRANSFERASE ACCESSORY FACTOR YCAO"/>
    <property type="match status" value="1"/>
</dbReference>
<dbReference type="InterPro" id="IPR022291">
    <property type="entry name" value="Bacteriocin_synth_cyclodeHase"/>
</dbReference>
<proteinExistence type="predicted"/>
<evidence type="ECO:0000256" key="1">
    <source>
        <dbReference type="SAM" id="MobiDB-lite"/>
    </source>
</evidence>
<dbReference type="Pfam" id="PF02624">
    <property type="entry name" value="YcaO"/>
    <property type="match status" value="1"/>
</dbReference>
<accession>A0A221P7P5</accession>
<reference evidence="3 4" key="1">
    <citation type="submission" date="2017-07" db="EMBL/GenBank/DDBJ databases">
        <title>Genome sequence of Streptomyces pluripotens MUSC 137T.</title>
        <authorList>
            <person name="Ser H.-L."/>
            <person name="Lee L.-H."/>
        </authorList>
    </citation>
    <scope>NUCLEOTIDE SEQUENCE [LARGE SCALE GENOMIC DNA]</scope>
    <source>
        <strain evidence="3 4">MUSC 137</strain>
    </source>
</reference>
<gene>
    <name evidence="3" type="ORF">LK07_32985</name>
</gene>
<dbReference type="Gene3D" id="3.30.160.660">
    <property type="match status" value="1"/>
</dbReference>